<evidence type="ECO:0000256" key="3">
    <source>
        <dbReference type="ARBA" id="ARBA00022927"/>
    </source>
</evidence>
<dbReference type="PANTHER" id="PTHR12616:SF1">
    <property type="entry name" value="VACUOLAR PROTEIN SORTING-ASSOCIATED PROTEIN 41 HOMOLOG"/>
    <property type="match status" value="1"/>
</dbReference>
<comment type="caution">
    <text evidence="7">The sequence shown here is derived from an EMBL/GenBank/DDBJ whole genome shotgun (WGS) entry which is preliminary data.</text>
</comment>
<evidence type="ECO:0000313" key="7">
    <source>
        <dbReference type="EMBL" id="KAL1123338.1"/>
    </source>
</evidence>
<evidence type="ECO:0000256" key="4">
    <source>
        <dbReference type="ARBA" id="ARBA00023228"/>
    </source>
</evidence>
<dbReference type="AlphaFoldDB" id="A0ABD0YU75"/>
<dbReference type="SMART" id="SM00320">
    <property type="entry name" value="WD40"/>
    <property type="match status" value="3"/>
</dbReference>
<keyword evidence="8" id="KW-1185">Reference proteome</keyword>
<dbReference type="Pfam" id="PF23556">
    <property type="entry name" value="TPR_Vps41"/>
    <property type="match status" value="1"/>
</dbReference>
<protein>
    <recommendedName>
        <fullName evidence="6">Vps41 beta-propeller domain-containing protein</fullName>
    </recommendedName>
</protein>
<dbReference type="Gene3D" id="1.25.40.10">
    <property type="entry name" value="Tetratricopeptide repeat domain"/>
    <property type="match status" value="1"/>
</dbReference>
<dbReference type="InterPro" id="IPR045111">
    <property type="entry name" value="Vps41/Vps8"/>
</dbReference>
<evidence type="ECO:0000256" key="1">
    <source>
        <dbReference type="ARBA" id="ARBA00004371"/>
    </source>
</evidence>
<dbReference type="InterPro" id="IPR057780">
    <property type="entry name" value="Beta-prop_Vps41"/>
</dbReference>
<keyword evidence="3" id="KW-0653">Protein transport</keyword>
<dbReference type="Proteomes" id="UP001558652">
    <property type="component" value="Unassembled WGS sequence"/>
</dbReference>
<dbReference type="Gene3D" id="2.130.10.10">
    <property type="entry name" value="YVTN repeat-like/Quinoprotein amine dehydrogenase"/>
    <property type="match status" value="1"/>
</dbReference>
<dbReference type="GO" id="GO:0006886">
    <property type="term" value="P:intracellular protein transport"/>
    <property type="evidence" value="ECO:0007669"/>
    <property type="project" value="UniProtKB-UniRule"/>
</dbReference>
<dbReference type="GO" id="GO:0005764">
    <property type="term" value="C:lysosome"/>
    <property type="evidence" value="ECO:0007669"/>
    <property type="project" value="UniProtKB-SubCell"/>
</dbReference>
<keyword evidence="2" id="KW-0813">Transport</keyword>
<dbReference type="Pfam" id="PF23411">
    <property type="entry name" value="Beta-prop_Vps41"/>
    <property type="match status" value="1"/>
</dbReference>
<comment type="subcellular location">
    <subcellularLocation>
        <location evidence="1">Lysosome</location>
    </subcellularLocation>
</comment>
<gene>
    <name evidence="7" type="ORF">AAG570_002423</name>
</gene>
<dbReference type="GO" id="GO:0016050">
    <property type="term" value="P:vesicle organization"/>
    <property type="evidence" value="ECO:0007669"/>
    <property type="project" value="UniProtKB-ARBA"/>
</dbReference>
<accession>A0ABD0YU75</accession>
<keyword evidence="4" id="KW-0458">Lysosome</keyword>
<feature type="repeat" description="CHCR" evidence="5">
    <location>
        <begin position="540"/>
        <end position="684"/>
    </location>
</feature>
<proteinExistence type="predicted"/>
<dbReference type="InterPro" id="IPR015943">
    <property type="entry name" value="WD40/YVTN_repeat-like_dom_sf"/>
</dbReference>
<dbReference type="InterPro" id="IPR036322">
    <property type="entry name" value="WD40_repeat_dom_sf"/>
</dbReference>
<feature type="domain" description="Vps41 beta-propeller" evidence="6">
    <location>
        <begin position="2"/>
        <end position="323"/>
    </location>
</feature>
<organism evidence="7 8">
    <name type="scientific">Ranatra chinensis</name>
    <dbReference type="NCBI Taxonomy" id="642074"/>
    <lineage>
        <taxon>Eukaryota</taxon>
        <taxon>Metazoa</taxon>
        <taxon>Ecdysozoa</taxon>
        <taxon>Arthropoda</taxon>
        <taxon>Hexapoda</taxon>
        <taxon>Insecta</taxon>
        <taxon>Pterygota</taxon>
        <taxon>Neoptera</taxon>
        <taxon>Paraneoptera</taxon>
        <taxon>Hemiptera</taxon>
        <taxon>Heteroptera</taxon>
        <taxon>Panheteroptera</taxon>
        <taxon>Nepomorpha</taxon>
        <taxon>Nepidae</taxon>
        <taxon>Ranatrinae</taxon>
        <taxon>Ranatra</taxon>
    </lineage>
</organism>
<dbReference type="SUPFAM" id="SSF50978">
    <property type="entry name" value="WD40 repeat-like"/>
    <property type="match status" value="1"/>
</dbReference>
<dbReference type="InterPro" id="IPR001680">
    <property type="entry name" value="WD40_rpt"/>
</dbReference>
<dbReference type="InterPro" id="IPR000547">
    <property type="entry name" value="Clathrin_H-chain/VPS_repeat"/>
</dbReference>
<dbReference type="PROSITE" id="PS50236">
    <property type="entry name" value="CHCR"/>
    <property type="match status" value="1"/>
</dbReference>
<reference evidence="7 8" key="1">
    <citation type="submission" date="2024-07" db="EMBL/GenBank/DDBJ databases">
        <title>Chromosome-level genome assembly of the water stick insect Ranatra chinensis (Heteroptera: Nepidae).</title>
        <authorList>
            <person name="Liu X."/>
        </authorList>
    </citation>
    <scope>NUCLEOTIDE SEQUENCE [LARGE SCALE GENOMIC DNA]</scope>
    <source>
        <strain evidence="7">Cailab_2021Rc</strain>
        <tissue evidence="7">Muscle</tissue>
    </source>
</reference>
<evidence type="ECO:0000313" key="8">
    <source>
        <dbReference type="Proteomes" id="UP001558652"/>
    </source>
</evidence>
<sequence length="760" mass="86523">MSNDMRKILLNDAASCVAVHPKFLCVGTHLGIIRILDHNGNHVSGKELPVHSVAVNQISIDANGDHIASCSDDGKVFVFGLYNTDNNQDIVIGRLVKTVAIDPNYYKSGSGRRVITGDDRLMIHEKTFLSRVRSTLLVNAGQEGGVKSICWSPTGELIAWSTLLGFRVYDVTSRVSLGFVKWSKPAEMNLKCHMCWRDSCTLIVGWADTVRVCNVNQKLPHLMNPTDATPYEVSLVYTLAMNFVVCGVGPLEDSLVVLGLINDGDRPQLHIIEPLARTEYTNMLPDRLSLRGYNQYTSSDYSLECLVEESRYVIVSPKDIVVAWPLDTDDRIEWLLQHQKFETALEVVTEAVDSKNKPLATHSKLTVGTAYIDYLLSIKNYQEAASLCCKIFGDNVRLWEKEVYKFARAHQLRAVRRYLPLTDNKLPKHIYEMVLYEYLKMEPQGFLDVVKEWPANLYNIPAVVNAVIEHLLTTDPMSKETILEALAILYSLDGKHEKALVMYLKLRNKGVFELIEKHKLYDVVPSMVMGLMDLDVQQTVNCLIAGKDTINHDTVVENLKPNSQYLYRYLDELDRKSTKLAQKYHGELVRLYADFNREKLLPLLRKSEHYPIQATIKICKERKFIKETVHLLEIIGNTKEALSLITKELGNIEQAVDLCISRDDLELWEDLISYSLSTQSFIIYLLKRIGTYIDPRILVERIESHMKIPGLKDALVKMLQDYSLQVSVQEGFKEILVLDYYNLHHRLVSMQQRGISIGGK</sequence>
<name>A0ABD0YU75_9HEMI</name>
<evidence type="ECO:0000256" key="2">
    <source>
        <dbReference type="ARBA" id="ARBA00022448"/>
    </source>
</evidence>
<dbReference type="InterPro" id="IPR011990">
    <property type="entry name" value="TPR-like_helical_dom_sf"/>
</dbReference>
<dbReference type="PANTHER" id="PTHR12616">
    <property type="entry name" value="VACUOLAR PROTEIN SORTING VPS41"/>
    <property type="match status" value="1"/>
</dbReference>
<evidence type="ECO:0000256" key="5">
    <source>
        <dbReference type="PROSITE-ProRule" id="PRU01006"/>
    </source>
</evidence>
<evidence type="ECO:0000259" key="6">
    <source>
        <dbReference type="Pfam" id="PF23411"/>
    </source>
</evidence>
<dbReference type="EMBL" id="JBFDAA010000012">
    <property type="protein sequence ID" value="KAL1123338.1"/>
    <property type="molecule type" value="Genomic_DNA"/>
</dbReference>
<dbReference type="SMART" id="SM00299">
    <property type="entry name" value="CLH"/>
    <property type="match status" value="1"/>
</dbReference>